<protein>
    <submittedName>
        <fullName evidence="3">Uncharacterized protein</fullName>
    </submittedName>
</protein>
<dbReference type="Proteomes" id="UP000032233">
    <property type="component" value="Unassembled WGS sequence"/>
</dbReference>
<comment type="caution">
    <text evidence="3">The sequence shown here is derived from an EMBL/GenBank/DDBJ whole genome shotgun (WGS) entry which is preliminary data.</text>
</comment>
<dbReference type="EMBL" id="AZAC01000001">
    <property type="protein sequence ID" value="KIX16056.1"/>
    <property type="molecule type" value="Genomic_DNA"/>
</dbReference>
<dbReference type="InParanoid" id="A0A0D2JK98"/>
<dbReference type="SMART" id="SM00028">
    <property type="entry name" value="TPR"/>
    <property type="match status" value="3"/>
</dbReference>
<dbReference type="AlphaFoldDB" id="A0A0D2JK98"/>
<feature type="compositionally biased region" description="Polar residues" evidence="2">
    <location>
        <begin position="87"/>
        <end position="109"/>
    </location>
</feature>
<dbReference type="Pfam" id="PF00515">
    <property type="entry name" value="TPR_1"/>
    <property type="match status" value="1"/>
</dbReference>
<dbReference type="OrthoDB" id="5431950at2"/>
<feature type="repeat" description="TPR" evidence="1">
    <location>
        <begin position="192"/>
        <end position="225"/>
    </location>
</feature>
<organism evidence="3 4">
    <name type="scientific">Dethiosulfatarculus sandiegensis</name>
    <dbReference type="NCBI Taxonomy" id="1429043"/>
    <lineage>
        <taxon>Bacteria</taxon>
        <taxon>Pseudomonadati</taxon>
        <taxon>Thermodesulfobacteriota</taxon>
        <taxon>Desulfarculia</taxon>
        <taxon>Desulfarculales</taxon>
        <taxon>Desulfarculaceae</taxon>
        <taxon>Dethiosulfatarculus</taxon>
    </lineage>
</organism>
<dbReference type="InterPro" id="IPR019734">
    <property type="entry name" value="TPR_rpt"/>
</dbReference>
<dbReference type="InterPro" id="IPR011990">
    <property type="entry name" value="TPR-like_helical_dom_sf"/>
</dbReference>
<dbReference type="Pfam" id="PF13176">
    <property type="entry name" value="TPR_7"/>
    <property type="match status" value="1"/>
</dbReference>
<dbReference type="PROSITE" id="PS50293">
    <property type="entry name" value="TPR_REGION"/>
    <property type="match status" value="1"/>
</dbReference>
<keyword evidence="1" id="KW-0802">TPR repeat</keyword>
<dbReference type="RefSeq" id="WP_052514702.1">
    <property type="nucleotide sequence ID" value="NZ_AZAC01000001.1"/>
</dbReference>
<reference evidence="3 4" key="1">
    <citation type="submission" date="2013-11" db="EMBL/GenBank/DDBJ databases">
        <title>Metagenomic analysis of a methanogenic consortium involved in long chain n-alkane degradation.</title>
        <authorList>
            <person name="Davidova I.A."/>
            <person name="Callaghan A.V."/>
            <person name="Wawrik B."/>
            <person name="Pruitt S."/>
            <person name="Marks C."/>
            <person name="Duncan K.E."/>
            <person name="Suflita J.M."/>
        </authorList>
    </citation>
    <scope>NUCLEOTIDE SEQUENCE [LARGE SCALE GENOMIC DNA]</scope>
    <source>
        <strain evidence="3 4">SPR</strain>
    </source>
</reference>
<dbReference type="PROSITE" id="PS50005">
    <property type="entry name" value="TPR"/>
    <property type="match status" value="2"/>
</dbReference>
<keyword evidence="4" id="KW-1185">Reference proteome</keyword>
<dbReference type="GO" id="GO:0006493">
    <property type="term" value="P:protein O-linked glycosylation"/>
    <property type="evidence" value="ECO:0007669"/>
    <property type="project" value="InterPro"/>
</dbReference>
<proteinExistence type="predicted"/>
<dbReference type="PANTHER" id="PTHR44366:SF1">
    <property type="entry name" value="UDP-N-ACETYLGLUCOSAMINE--PEPTIDE N-ACETYLGLUCOSAMINYLTRANSFERASE 110 KDA SUBUNIT"/>
    <property type="match status" value="1"/>
</dbReference>
<feature type="compositionally biased region" description="Basic and acidic residues" evidence="2">
    <location>
        <begin position="113"/>
        <end position="122"/>
    </location>
</feature>
<feature type="repeat" description="TPR" evidence="1">
    <location>
        <begin position="158"/>
        <end position="191"/>
    </location>
</feature>
<dbReference type="GO" id="GO:0097363">
    <property type="term" value="F:protein O-acetylglucosaminyltransferase activity"/>
    <property type="evidence" value="ECO:0007669"/>
    <property type="project" value="TreeGrafter"/>
</dbReference>
<dbReference type="InterPro" id="IPR037919">
    <property type="entry name" value="OGT"/>
</dbReference>
<name>A0A0D2JK98_9BACT</name>
<sequence length="243" mass="27042">MPRSLCLKTFNLPLTKQTINYLCLSFFLFLMVFPPVDSVYGEQLPQVDSPFSLPADFDPSAIEAASSGNSPTNKQRQENVEAKGSVSPKNTDQPEQSTKAAPLNTQENVSEPPKSREPTPTEISEKYVAQAMEFYKKGNLAKAEALFARAAFNDQGNAKLWNNLGLIRRKQEKIEQAIAAYERAIQVDPGYALAYKNLAVACEKQKDYKKAARSYLKYAELAPSAEDSRAARKRAEWLAAKKP</sequence>
<evidence type="ECO:0000313" key="4">
    <source>
        <dbReference type="Proteomes" id="UP000032233"/>
    </source>
</evidence>
<dbReference type="Gene3D" id="1.25.40.10">
    <property type="entry name" value="Tetratricopeptide repeat domain"/>
    <property type="match status" value="1"/>
</dbReference>
<dbReference type="SUPFAM" id="SSF48452">
    <property type="entry name" value="TPR-like"/>
    <property type="match status" value="1"/>
</dbReference>
<gene>
    <name evidence="3" type="ORF">X474_00775</name>
</gene>
<accession>A0A0D2JK98</accession>
<evidence type="ECO:0000256" key="2">
    <source>
        <dbReference type="SAM" id="MobiDB-lite"/>
    </source>
</evidence>
<feature type="region of interest" description="Disordered" evidence="2">
    <location>
        <begin position="58"/>
        <end position="122"/>
    </location>
</feature>
<evidence type="ECO:0000256" key="1">
    <source>
        <dbReference type="PROSITE-ProRule" id="PRU00339"/>
    </source>
</evidence>
<evidence type="ECO:0000313" key="3">
    <source>
        <dbReference type="EMBL" id="KIX16056.1"/>
    </source>
</evidence>
<dbReference type="STRING" id="1429043.X474_00775"/>
<dbReference type="PANTHER" id="PTHR44366">
    <property type="entry name" value="UDP-N-ACETYLGLUCOSAMINE--PEPTIDE N-ACETYLGLUCOSAMINYLTRANSFERASE 110 KDA SUBUNIT"/>
    <property type="match status" value="1"/>
</dbReference>